<keyword evidence="1" id="KW-0472">Membrane</keyword>
<name>A0ABX0X7K7_9BACT</name>
<evidence type="ECO:0000313" key="3">
    <source>
        <dbReference type="Proteomes" id="UP000770785"/>
    </source>
</evidence>
<comment type="caution">
    <text evidence="2">The sequence shown here is derived from an EMBL/GenBank/DDBJ whole genome shotgun (WGS) entry which is preliminary data.</text>
</comment>
<keyword evidence="1" id="KW-0812">Transmembrane</keyword>
<dbReference type="EMBL" id="JAATJH010000001">
    <property type="protein sequence ID" value="NJC24843.1"/>
    <property type="molecule type" value="Genomic_DNA"/>
</dbReference>
<sequence>MNYVLAFLAQAVLYLVCLVLDEYAGMLFAMIIGSICGFIWVVSLIVELIEPSRVAKAYYRYITTGWLAPASALVLYVVLRGGFEWMRL</sequence>
<proteinExistence type="predicted"/>
<accession>A0ABX0X7K7</accession>
<gene>
    <name evidence="2" type="ORF">GGR27_000324</name>
</gene>
<keyword evidence="3" id="KW-1185">Reference proteome</keyword>
<dbReference type="Proteomes" id="UP000770785">
    <property type="component" value="Unassembled WGS sequence"/>
</dbReference>
<organism evidence="2 3">
    <name type="scientific">Neolewinella antarctica</name>
    <dbReference type="NCBI Taxonomy" id="442734"/>
    <lineage>
        <taxon>Bacteria</taxon>
        <taxon>Pseudomonadati</taxon>
        <taxon>Bacteroidota</taxon>
        <taxon>Saprospiria</taxon>
        <taxon>Saprospirales</taxon>
        <taxon>Lewinellaceae</taxon>
        <taxon>Neolewinella</taxon>
    </lineage>
</organism>
<feature type="transmembrane region" description="Helical" evidence="1">
    <location>
        <begin position="27"/>
        <end position="46"/>
    </location>
</feature>
<dbReference type="RefSeq" id="WP_168035646.1">
    <property type="nucleotide sequence ID" value="NZ_JAATJH010000001.1"/>
</dbReference>
<feature type="transmembrane region" description="Helical" evidence="1">
    <location>
        <begin position="58"/>
        <end position="79"/>
    </location>
</feature>
<keyword evidence="1" id="KW-1133">Transmembrane helix</keyword>
<evidence type="ECO:0000313" key="2">
    <source>
        <dbReference type="EMBL" id="NJC24843.1"/>
    </source>
</evidence>
<protein>
    <submittedName>
        <fullName evidence="2">Inner membrane protein involved in colicin E2 resistance</fullName>
    </submittedName>
</protein>
<evidence type="ECO:0000256" key="1">
    <source>
        <dbReference type="SAM" id="Phobius"/>
    </source>
</evidence>
<reference evidence="2 3" key="1">
    <citation type="submission" date="2020-03" db="EMBL/GenBank/DDBJ databases">
        <title>Genomic Encyclopedia of Type Strains, Phase IV (KMG-IV): sequencing the most valuable type-strain genomes for metagenomic binning, comparative biology and taxonomic classification.</title>
        <authorList>
            <person name="Goeker M."/>
        </authorList>
    </citation>
    <scope>NUCLEOTIDE SEQUENCE [LARGE SCALE GENOMIC DNA]</scope>
    <source>
        <strain evidence="2 3">DSM 105096</strain>
    </source>
</reference>